<dbReference type="KEGG" id="val:VDBG_05010"/>
<gene>
    <name evidence="1" type="ORF">VDBG_05010</name>
</gene>
<name>C9SIX8_VERA1</name>
<dbReference type="HOGENOM" id="CLU_2211965_0_0_1"/>
<dbReference type="Proteomes" id="UP000008698">
    <property type="component" value="Unassembled WGS sequence"/>
</dbReference>
<dbReference type="AlphaFoldDB" id="C9SIX8"/>
<evidence type="ECO:0000313" key="1">
    <source>
        <dbReference type="EMBL" id="EEY18901.1"/>
    </source>
</evidence>
<protein>
    <submittedName>
        <fullName evidence="1">Predicted protein</fullName>
    </submittedName>
</protein>
<reference evidence="2" key="1">
    <citation type="journal article" date="2011" name="PLoS Pathog.">
        <title>Comparative genomics yields insights into niche adaptation of plant vascular wilt pathogens.</title>
        <authorList>
            <person name="Klosterman S.J."/>
            <person name="Subbarao K.V."/>
            <person name="Kang S."/>
            <person name="Veronese P."/>
            <person name="Gold S.E."/>
            <person name="Thomma B.P.H.J."/>
            <person name="Chen Z."/>
            <person name="Henrissat B."/>
            <person name="Lee Y.-H."/>
            <person name="Park J."/>
            <person name="Garcia-Pedrajas M.D."/>
            <person name="Barbara D.J."/>
            <person name="Anchieta A."/>
            <person name="de Jonge R."/>
            <person name="Santhanam P."/>
            <person name="Maruthachalam K."/>
            <person name="Atallah Z."/>
            <person name="Amyotte S.G."/>
            <person name="Paz Z."/>
            <person name="Inderbitzin P."/>
            <person name="Hayes R.J."/>
            <person name="Heiman D.I."/>
            <person name="Young S."/>
            <person name="Zeng Q."/>
            <person name="Engels R."/>
            <person name="Galagan J."/>
            <person name="Cuomo C.A."/>
            <person name="Dobinson K.F."/>
            <person name="Ma L.-J."/>
        </authorList>
    </citation>
    <scope>NUCLEOTIDE SEQUENCE [LARGE SCALE GENOMIC DNA]</scope>
    <source>
        <strain evidence="2">VaMs.102 / ATCC MYA-4576 / FGSC 10136</strain>
    </source>
</reference>
<accession>C9SIX8</accession>
<proteinExistence type="predicted"/>
<dbReference type="GeneID" id="9532086"/>
<dbReference type="RefSeq" id="XP_003005404.1">
    <property type="nucleotide sequence ID" value="XM_003005358.1"/>
</dbReference>
<dbReference type="EMBL" id="DS985218">
    <property type="protein sequence ID" value="EEY18901.1"/>
    <property type="molecule type" value="Genomic_DNA"/>
</dbReference>
<evidence type="ECO:0000313" key="2">
    <source>
        <dbReference type="Proteomes" id="UP000008698"/>
    </source>
</evidence>
<organism evidence="2">
    <name type="scientific">Verticillium alfalfae (strain VaMs.102 / ATCC MYA-4576 / FGSC 10136)</name>
    <name type="common">Verticillium wilt of alfalfa</name>
    <name type="synonym">Verticillium albo-atrum</name>
    <dbReference type="NCBI Taxonomy" id="526221"/>
    <lineage>
        <taxon>Eukaryota</taxon>
        <taxon>Fungi</taxon>
        <taxon>Dikarya</taxon>
        <taxon>Ascomycota</taxon>
        <taxon>Pezizomycotina</taxon>
        <taxon>Sordariomycetes</taxon>
        <taxon>Hypocreomycetidae</taxon>
        <taxon>Glomerellales</taxon>
        <taxon>Plectosphaerellaceae</taxon>
        <taxon>Verticillium</taxon>
    </lineage>
</organism>
<sequence length="107" mass="11893">MTTAAVISALGLCWPKSALKLAPRLQSQGSLCISRAMQAAAAVREVLVEYAEVAWTCAYWVLLVPEVYEKPVWMGPKFTSIVLALKKHRRASMIWLYIKVADGDRQA</sequence>
<keyword evidence="2" id="KW-1185">Reference proteome</keyword>